<evidence type="ECO:0000313" key="1">
    <source>
        <dbReference type="EMBL" id="UTD00263.1"/>
    </source>
</evidence>
<dbReference type="InterPro" id="IPR030956">
    <property type="entry name" value="McbB"/>
</dbReference>
<evidence type="ECO:0000313" key="2">
    <source>
        <dbReference type="Proteomes" id="UP001056981"/>
    </source>
</evidence>
<dbReference type="AlphaFoldDB" id="A0A9Q9BMJ0"/>
<sequence>MKYKLIPYLMYKNDEITVIQNEKTTCIITDTNLIDFFTSNDDDYNLTFTLEDLKERYGEEGEFCLDFLLKNLLAIKDEFTSHPINRLYFFTNSKEIASSLKFNLSGLNIPYDVITFDINLVSAELFLNLDKDAVYYIVLNPFNYKLYTELANCLKENNVIHKLAFYYNYSFYFTNYHKADWHNPCPLCYFSHLEGSLRSQSKLTGNVSFQTIIDLIYTKTVYFNTESILDNFKIIRLINEIIDDITDLNDYTVKLIKQLNMKTGKTDYDIAIPWEVCPCHE</sequence>
<dbReference type="Proteomes" id="UP001056981">
    <property type="component" value="Chromosome"/>
</dbReference>
<dbReference type="NCBIfam" id="TIGR04424">
    <property type="entry name" value="metallo_McbB"/>
    <property type="match status" value="1"/>
</dbReference>
<name>A0A9Q9BMJ0_TREDN</name>
<proteinExistence type="predicted"/>
<organism evidence="1 2">
    <name type="scientific">Treponema denticola</name>
    <dbReference type="NCBI Taxonomy" id="158"/>
    <lineage>
        <taxon>Bacteria</taxon>
        <taxon>Pseudomonadati</taxon>
        <taxon>Spirochaetota</taxon>
        <taxon>Spirochaetia</taxon>
        <taxon>Spirochaetales</taxon>
        <taxon>Treponemataceae</taxon>
        <taxon>Treponema</taxon>
    </lineage>
</organism>
<accession>A0A9Q9BMJ0</accession>
<dbReference type="EMBL" id="CP051635">
    <property type="protein sequence ID" value="UTD00263.1"/>
    <property type="molecule type" value="Genomic_DNA"/>
</dbReference>
<reference evidence="1" key="1">
    <citation type="submission" date="2020-04" db="EMBL/GenBank/DDBJ databases">
        <title>Comparative genomics of oral phylogroup-2 Treponema strains.</title>
        <authorList>
            <person name="Zeng H."/>
            <person name="Chan Y.K."/>
            <person name="Watt R.M."/>
        </authorList>
    </citation>
    <scope>NUCLEOTIDE SEQUENCE</scope>
    <source>
        <strain evidence="1">OMZ 905</strain>
    </source>
</reference>
<dbReference type="RefSeq" id="WP_002675246.1">
    <property type="nucleotide sequence ID" value="NZ_CP051522.1"/>
</dbReference>
<gene>
    <name evidence="1" type="ORF">E4N86_05940</name>
</gene>
<protein>
    <submittedName>
        <fullName evidence="1">McbB family protein</fullName>
    </submittedName>
</protein>